<reference evidence="2" key="1">
    <citation type="journal article" date="2013" name="BMC Genomics">
        <title>A deep insight into the sialotranscriptome of the mosquito, Psorophora albipes.</title>
        <authorList>
            <person name="Chagas A.C."/>
            <person name="Calvo E."/>
            <person name="Rios-Velasquez C.M."/>
            <person name="Pessoa F.A."/>
            <person name="Medeiros J.F."/>
            <person name="Ribeiro J.M."/>
        </authorList>
    </citation>
    <scope>NUCLEOTIDE SEQUENCE</scope>
</reference>
<accession>T1DGS2</accession>
<feature type="non-terminal residue" evidence="2">
    <location>
        <position position="1"/>
    </location>
</feature>
<evidence type="ECO:0000313" key="2">
    <source>
        <dbReference type="EMBL" id="JAA93301.1"/>
    </source>
</evidence>
<dbReference type="EMBL" id="GALA01001551">
    <property type="protein sequence ID" value="JAA93301.1"/>
    <property type="molecule type" value="mRNA"/>
</dbReference>
<dbReference type="AlphaFoldDB" id="T1DGS2"/>
<evidence type="ECO:0000256" key="1">
    <source>
        <dbReference type="SAM" id="Coils"/>
    </source>
</evidence>
<proteinExistence type="evidence at transcript level"/>
<feature type="coiled-coil region" evidence="1">
    <location>
        <begin position="101"/>
        <end position="135"/>
    </location>
</feature>
<sequence length="286" mass="33060">CTISDADLTKLKSIIQSATAAKKQNAANALADSSLEKCPMLKNITITLERISKDVIYLKSQSISDTSAEQAVLSTQEKIQEIVKSRDIFEANFKQESTRVQGEMTEKILALRNEIAELQREIHQTTNRMYEEMAELVFHSIQLNRTKAVNDYLRKVGENMPTKLVERLEKDRRIHYGAIILLTKLNDQKLMERFFTASLERLKQVNSSKYDELEIGKNVLVNMVCFAYDIQPKLNDVWIRQWDTVERTIKILFPTAWKNKNDSSDIKSRLMCNTEWPIELIVKVSQ</sequence>
<organism evidence="2">
    <name type="scientific">Psorophora albipes</name>
    <dbReference type="NCBI Taxonomy" id="869069"/>
    <lineage>
        <taxon>Eukaryota</taxon>
        <taxon>Metazoa</taxon>
        <taxon>Ecdysozoa</taxon>
        <taxon>Arthropoda</taxon>
        <taxon>Hexapoda</taxon>
        <taxon>Insecta</taxon>
        <taxon>Pterygota</taxon>
        <taxon>Neoptera</taxon>
        <taxon>Endopterygota</taxon>
        <taxon>Diptera</taxon>
        <taxon>Nematocera</taxon>
        <taxon>Culicoidea</taxon>
        <taxon>Culicidae</taxon>
        <taxon>Culicinae</taxon>
        <taxon>Aedini</taxon>
        <taxon>Psorophora</taxon>
    </lineage>
</organism>
<name>T1DGS2_9DIPT</name>
<protein>
    <submittedName>
        <fullName evidence="2">Putative 34 kDa secreted protein</fullName>
    </submittedName>
</protein>
<keyword evidence="1" id="KW-0175">Coiled coil</keyword>